<feature type="signal peptide" evidence="1">
    <location>
        <begin position="1"/>
        <end position="26"/>
    </location>
</feature>
<dbReference type="OrthoDB" id="10401253at2759"/>
<comment type="caution">
    <text evidence="2">The sequence shown here is derived from an EMBL/GenBank/DDBJ whole genome shotgun (WGS) entry which is preliminary data.</text>
</comment>
<evidence type="ECO:0000256" key="1">
    <source>
        <dbReference type="SAM" id="SignalP"/>
    </source>
</evidence>
<evidence type="ECO:0000313" key="2">
    <source>
        <dbReference type="EMBL" id="PON68184.1"/>
    </source>
</evidence>
<protein>
    <submittedName>
        <fullName evidence="2">Uncharacterized protein</fullName>
    </submittedName>
</protein>
<gene>
    <name evidence="2" type="ORF">PanWU01x14_097440</name>
</gene>
<sequence>MVKHVLLWKVALHLMYSILLPSLPTSQEVAKRAILDGLDNIDIIPWFHPEVSRQYCPSQETQFSVLKVDPNLLLFCKWEVLKG</sequence>
<evidence type="ECO:0000313" key="3">
    <source>
        <dbReference type="Proteomes" id="UP000237105"/>
    </source>
</evidence>
<keyword evidence="1" id="KW-0732">Signal</keyword>
<dbReference type="Proteomes" id="UP000237105">
    <property type="component" value="Unassembled WGS sequence"/>
</dbReference>
<feature type="chain" id="PRO_5015138446" evidence="1">
    <location>
        <begin position="27"/>
        <end position="83"/>
    </location>
</feature>
<dbReference type="AlphaFoldDB" id="A0A2P5D4F4"/>
<proteinExistence type="predicted"/>
<accession>A0A2P5D4F4</accession>
<name>A0A2P5D4F4_PARAD</name>
<keyword evidence="3" id="KW-1185">Reference proteome</keyword>
<organism evidence="2 3">
    <name type="scientific">Parasponia andersonii</name>
    <name type="common">Sponia andersonii</name>
    <dbReference type="NCBI Taxonomy" id="3476"/>
    <lineage>
        <taxon>Eukaryota</taxon>
        <taxon>Viridiplantae</taxon>
        <taxon>Streptophyta</taxon>
        <taxon>Embryophyta</taxon>
        <taxon>Tracheophyta</taxon>
        <taxon>Spermatophyta</taxon>
        <taxon>Magnoliopsida</taxon>
        <taxon>eudicotyledons</taxon>
        <taxon>Gunneridae</taxon>
        <taxon>Pentapetalae</taxon>
        <taxon>rosids</taxon>
        <taxon>fabids</taxon>
        <taxon>Rosales</taxon>
        <taxon>Cannabaceae</taxon>
        <taxon>Parasponia</taxon>
    </lineage>
</organism>
<reference evidence="3" key="1">
    <citation type="submission" date="2016-06" db="EMBL/GenBank/DDBJ databases">
        <title>Parallel loss of symbiosis genes in relatives of nitrogen-fixing non-legume Parasponia.</title>
        <authorList>
            <person name="Van Velzen R."/>
            <person name="Holmer R."/>
            <person name="Bu F."/>
            <person name="Rutten L."/>
            <person name="Van Zeijl A."/>
            <person name="Liu W."/>
            <person name="Santuari L."/>
            <person name="Cao Q."/>
            <person name="Sharma T."/>
            <person name="Shen D."/>
            <person name="Roswanjaya Y."/>
            <person name="Wardhani T."/>
            <person name="Kalhor M.S."/>
            <person name="Jansen J."/>
            <person name="Van den Hoogen J."/>
            <person name="Gungor B."/>
            <person name="Hartog M."/>
            <person name="Hontelez J."/>
            <person name="Verver J."/>
            <person name="Yang W.-C."/>
            <person name="Schijlen E."/>
            <person name="Repin R."/>
            <person name="Schilthuizen M."/>
            <person name="Schranz E."/>
            <person name="Heidstra R."/>
            <person name="Miyata K."/>
            <person name="Fedorova E."/>
            <person name="Kohlen W."/>
            <person name="Bisseling T."/>
            <person name="Smit S."/>
            <person name="Geurts R."/>
        </authorList>
    </citation>
    <scope>NUCLEOTIDE SEQUENCE [LARGE SCALE GENOMIC DNA]</scope>
    <source>
        <strain evidence="3">cv. WU1-14</strain>
    </source>
</reference>
<dbReference type="EMBL" id="JXTB01000065">
    <property type="protein sequence ID" value="PON68184.1"/>
    <property type="molecule type" value="Genomic_DNA"/>
</dbReference>